<feature type="compositionally biased region" description="Low complexity" evidence="4">
    <location>
        <begin position="30"/>
        <end position="43"/>
    </location>
</feature>
<gene>
    <name evidence="6" type="ORF">CALMAC_LOCUS5194</name>
</gene>
<keyword evidence="7" id="KW-1185">Reference proteome</keyword>
<evidence type="ECO:0000313" key="7">
    <source>
        <dbReference type="Proteomes" id="UP000410492"/>
    </source>
</evidence>
<reference evidence="6 7" key="1">
    <citation type="submission" date="2019-01" db="EMBL/GenBank/DDBJ databases">
        <authorList>
            <person name="Sayadi A."/>
        </authorList>
    </citation>
    <scope>NUCLEOTIDE SEQUENCE [LARGE SCALE GENOMIC DNA]</scope>
</reference>
<feature type="region of interest" description="Disordered" evidence="4">
    <location>
        <begin position="1"/>
        <end position="89"/>
    </location>
</feature>
<organism evidence="6 7">
    <name type="scientific">Callosobruchus maculatus</name>
    <name type="common">Southern cowpea weevil</name>
    <name type="synonym">Pulse bruchid</name>
    <dbReference type="NCBI Taxonomy" id="64391"/>
    <lineage>
        <taxon>Eukaryota</taxon>
        <taxon>Metazoa</taxon>
        <taxon>Ecdysozoa</taxon>
        <taxon>Arthropoda</taxon>
        <taxon>Hexapoda</taxon>
        <taxon>Insecta</taxon>
        <taxon>Pterygota</taxon>
        <taxon>Neoptera</taxon>
        <taxon>Endopterygota</taxon>
        <taxon>Coleoptera</taxon>
        <taxon>Polyphaga</taxon>
        <taxon>Cucujiformia</taxon>
        <taxon>Chrysomeloidea</taxon>
        <taxon>Chrysomelidae</taxon>
        <taxon>Bruchinae</taxon>
        <taxon>Bruchini</taxon>
        <taxon>Callosobruchus</taxon>
    </lineage>
</organism>
<dbReference type="Proteomes" id="UP000410492">
    <property type="component" value="Unassembled WGS sequence"/>
</dbReference>
<keyword evidence="2 3" id="KW-0238">DNA-binding</keyword>
<accession>A0A653C0H4</accession>
<evidence type="ECO:0000313" key="6">
    <source>
        <dbReference type="EMBL" id="VEN41331.1"/>
    </source>
</evidence>
<feature type="DNA-binding region" description="Homeobox" evidence="2">
    <location>
        <begin position="219"/>
        <end position="278"/>
    </location>
</feature>
<comment type="subcellular location">
    <subcellularLocation>
        <location evidence="1 2 3">Nucleus</location>
    </subcellularLocation>
</comment>
<dbReference type="SMART" id="SM00389">
    <property type="entry name" value="HOX"/>
    <property type="match status" value="1"/>
</dbReference>
<feature type="compositionally biased region" description="Basic and acidic residues" evidence="4">
    <location>
        <begin position="61"/>
        <end position="71"/>
    </location>
</feature>
<dbReference type="InterPro" id="IPR001356">
    <property type="entry name" value="HD"/>
</dbReference>
<dbReference type="InterPro" id="IPR050394">
    <property type="entry name" value="Homeobox_NK-like"/>
</dbReference>
<keyword evidence="2 3" id="KW-0371">Homeobox</keyword>
<dbReference type="GO" id="GO:0000981">
    <property type="term" value="F:DNA-binding transcription factor activity, RNA polymerase II-specific"/>
    <property type="evidence" value="ECO:0007669"/>
    <property type="project" value="TreeGrafter"/>
</dbReference>
<dbReference type="GO" id="GO:0030154">
    <property type="term" value="P:cell differentiation"/>
    <property type="evidence" value="ECO:0007669"/>
    <property type="project" value="TreeGrafter"/>
</dbReference>
<evidence type="ECO:0000259" key="5">
    <source>
        <dbReference type="PROSITE" id="PS50071"/>
    </source>
</evidence>
<keyword evidence="2 3" id="KW-0539">Nucleus</keyword>
<dbReference type="PANTHER" id="PTHR24340:SF109">
    <property type="entry name" value="BARH LIKE HOMEOBOX 1"/>
    <property type="match status" value="1"/>
</dbReference>
<evidence type="ECO:0000256" key="3">
    <source>
        <dbReference type="RuleBase" id="RU000682"/>
    </source>
</evidence>
<name>A0A653C0H4_CALMS</name>
<feature type="domain" description="Homeobox" evidence="5">
    <location>
        <begin position="217"/>
        <end position="277"/>
    </location>
</feature>
<dbReference type="InterPro" id="IPR009057">
    <property type="entry name" value="Homeodomain-like_sf"/>
</dbReference>
<dbReference type="Gene3D" id="1.10.10.60">
    <property type="entry name" value="Homeodomain-like"/>
    <property type="match status" value="1"/>
</dbReference>
<dbReference type="PANTHER" id="PTHR24340">
    <property type="entry name" value="HOMEOBOX PROTEIN NKX"/>
    <property type="match status" value="1"/>
</dbReference>
<dbReference type="SUPFAM" id="SSF46689">
    <property type="entry name" value="Homeodomain-like"/>
    <property type="match status" value="1"/>
</dbReference>
<protein>
    <recommendedName>
        <fullName evidence="5">Homeobox domain-containing protein</fullName>
    </recommendedName>
</protein>
<proteinExistence type="predicted"/>
<dbReference type="EMBL" id="CAACVG010006736">
    <property type="protein sequence ID" value="VEN41331.1"/>
    <property type="molecule type" value="Genomic_DNA"/>
</dbReference>
<feature type="compositionally biased region" description="Gly residues" evidence="4">
    <location>
        <begin position="149"/>
        <end position="162"/>
    </location>
</feature>
<dbReference type="AlphaFoldDB" id="A0A653C0H4"/>
<evidence type="ECO:0000256" key="2">
    <source>
        <dbReference type="PROSITE-ProRule" id="PRU00108"/>
    </source>
</evidence>
<feature type="region of interest" description="Disordered" evidence="4">
    <location>
        <begin position="117"/>
        <end position="177"/>
    </location>
</feature>
<dbReference type="Pfam" id="PF00046">
    <property type="entry name" value="Homeodomain"/>
    <property type="match status" value="1"/>
</dbReference>
<evidence type="ECO:0000256" key="1">
    <source>
        <dbReference type="ARBA" id="ARBA00004123"/>
    </source>
</evidence>
<dbReference type="GO" id="GO:0000978">
    <property type="term" value="F:RNA polymerase II cis-regulatory region sequence-specific DNA binding"/>
    <property type="evidence" value="ECO:0007669"/>
    <property type="project" value="TreeGrafter"/>
</dbReference>
<dbReference type="OrthoDB" id="26740at2759"/>
<dbReference type="GO" id="GO:0005634">
    <property type="term" value="C:nucleus"/>
    <property type="evidence" value="ECO:0007669"/>
    <property type="project" value="UniProtKB-SubCell"/>
</dbReference>
<sequence length="431" mass="46775">MDNNNKCVEMSSDEEDTPSMEEKKKGAERPASPAAVAPPTSSKSPKHSKANGGKTEQQQEGAREATPEERSQQQQQQQQQDPSTDASETADVLWLTLKTKLNQMRLNNPQKYAIYHSDVDDSAESSSDDGYSGGACTQEMTTSLPPGGESVGGSGSGGGSGGSPTVTPSTGGGGGKEFIEMVDRLAKSKFFQAATDDRLEYLKKVMKGDDSISSSKQQRKARPRVFTDLQLKTLEKSFQGQKFLSIQDRMELAATLGLTDTEVKKWYQKRRTKLMRQAAAGPEAGNNAAFQVPPYPTGVPGMSLGTPDPIVHLGRLGPLGPLGLLVGAGRYASTPTAPSPRRSRSPSSADTPLLDPTSPPPATVHLTFVSNLNIITLTFKVYIYRAISKIRIFFQSHQNVDSQYDEYNHVKPIKVKLKCHLLLLTPLLPFY</sequence>
<feature type="region of interest" description="Disordered" evidence="4">
    <location>
        <begin position="333"/>
        <end position="356"/>
    </location>
</feature>
<dbReference type="PROSITE" id="PS50071">
    <property type="entry name" value="HOMEOBOX_2"/>
    <property type="match status" value="1"/>
</dbReference>
<dbReference type="CDD" id="cd00086">
    <property type="entry name" value="homeodomain"/>
    <property type="match status" value="1"/>
</dbReference>
<evidence type="ECO:0000256" key="4">
    <source>
        <dbReference type="SAM" id="MobiDB-lite"/>
    </source>
</evidence>